<sequence>MSENDPGKSKWLVVGGGMAGLTLAHRLSQRGQEVSVCEAAPSFGGLTSACSLGDIVWDRFYHVTLLSDSHLRGLLKELDLEHEIRWVTTKTGFFSGGRLYSMSNSWEFLNFPPLTLIEKLQLGGTIFYTSKLRNWRRLEQIHVADFLKRLSGKGTFEKIWLPLLRAKLGETYQKASAAFIWSYISRMYKARRSGIKTEMFGYVPGGYARIIDRFVETLRGNGVRLLSSHGVQSITQCEAGGLNVDFGDGRIERFDNVISTIPSPIISQHCPELTEDEHQRLQGVEYIGVVCASMLLSESISPYYVTNITDDWVPLTAVIEMSTIVDREELGGHALVYLPKYLPDSDPGLQESDAEIQERFLSTLEKMYSHFSRDQVQAFQISRAKHVMALPTIDYSQKLPPIVTSLPGFYALNGAHITKGNLNVNETIDLADEKLNDLVWPDFLSRCGSR</sequence>
<dbReference type="InterPro" id="IPR002937">
    <property type="entry name" value="Amino_oxidase"/>
</dbReference>
<dbReference type="Proteomes" id="UP000316770">
    <property type="component" value="Chromosome"/>
</dbReference>
<feature type="domain" description="Amine oxidase" evidence="1">
    <location>
        <begin position="18"/>
        <end position="379"/>
    </location>
</feature>
<dbReference type="PANTHER" id="PTHR42923:SF46">
    <property type="entry name" value="AMINE OXIDASE"/>
    <property type="match status" value="1"/>
</dbReference>
<dbReference type="InterPro" id="IPR036188">
    <property type="entry name" value="FAD/NAD-bd_sf"/>
</dbReference>
<dbReference type="AlphaFoldDB" id="A0A518IZJ9"/>
<proteinExistence type="predicted"/>
<protein>
    <recommendedName>
        <fullName evidence="1">Amine oxidase domain-containing protein</fullName>
    </recommendedName>
</protein>
<dbReference type="PANTHER" id="PTHR42923">
    <property type="entry name" value="PROTOPORPHYRINOGEN OXIDASE"/>
    <property type="match status" value="1"/>
</dbReference>
<accession>A0A518IZJ9</accession>
<dbReference type="GO" id="GO:0016491">
    <property type="term" value="F:oxidoreductase activity"/>
    <property type="evidence" value="ECO:0007669"/>
    <property type="project" value="InterPro"/>
</dbReference>
<dbReference type="InterPro" id="IPR050464">
    <property type="entry name" value="Zeta_carotene_desat/Oxidored"/>
</dbReference>
<name>A0A518IZJ9_9BACT</name>
<evidence type="ECO:0000259" key="1">
    <source>
        <dbReference type="Pfam" id="PF01593"/>
    </source>
</evidence>
<gene>
    <name evidence="2" type="ORF">Mal33_45340</name>
</gene>
<dbReference type="Gene3D" id="3.90.660.20">
    <property type="entry name" value="Protoporphyrinogen oxidase, mitochondrial, domain 2"/>
    <property type="match status" value="1"/>
</dbReference>
<evidence type="ECO:0000313" key="3">
    <source>
        <dbReference type="Proteomes" id="UP000316770"/>
    </source>
</evidence>
<dbReference type="SUPFAM" id="SSF51905">
    <property type="entry name" value="FAD/NAD(P)-binding domain"/>
    <property type="match status" value="1"/>
</dbReference>
<dbReference type="EMBL" id="CP036318">
    <property type="protein sequence ID" value="QDV58511.1"/>
    <property type="molecule type" value="Genomic_DNA"/>
</dbReference>
<dbReference type="RefSeq" id="WP_145288933.1">
    <property type="nucleotide sequence ID" value="NZ_CP036318.1"/>
</dbReference>
<dbReference type="Gene3D" id="1.10.3110.10">
    <property type="entry name" value="protoporphyrinogen ix oxidase, domain 3"/>
    <property type="match status" value="1"/>
</dbReference>
<dbReference type="Gene3D" id="3.50.50.60">
    <property type="entry name" value="FAD/NAD(P)-binding domain"/>
    <property type="match status" value="1"/>
</dbReference>
<reference evidence="2 3" key="1">
    <citation type="submission" date="2019-02" db="EMBL/GenBank/DDBJ databases">
        <title>Deep-cultivation of Planctomycetes and their phenomic and genomic characterization uncovers novel biology.</title>
        <authorList>
            <person name="Wiegand S."/>
            <person name="Jogler M."/>
            <person name="Boedeker C."/>
            <person name="Pinto D."/>
            <person name="Vollmers J."/>
            <person name="Rivas-Marin E."/>
            <person name="Kohn T."/>
            <person name="Peeters S.H."/>
            <person name="Heuer A."/>
            <person name="Rast P."/>
            <person name="Oberbeckmann S."/>
            <person name="Bunk B."/>
            <person name="Jeske O."/>
            <person name="Meyerdierks A."/>
            <person name="Storesund J.E."/>
            <person name="Kallscheuer N."/>
            <person name="Luecker S."/>
            <person name="Lage O.M."/>
            <person name="Pohl T."/>
            <person name="Merkel B.J."/>
            <person name="Hornburger P."/>
            <person name="Mueller R.-W."/>
            <person name="Bruemmer F."/>
            <person name="Labrenz M."/>
            <person name="Spormann A.M."/>
            <person name="Op den Camp H."/>
            <person name="Overmann J."/>
            <person name="Amann R."/>
            <person name="Jetten M.S.M."/>
            <person name="Mascher T."/>
            <person name="Medema M.H."/>
            <person name="Devos D.P."/>
            <person name="Kaster A.-K."/>
            <person name="Ovreas L."/>
            <person name="Rohde M."/>
            <person name="Galperin M.Y."/>
            <person name="Jogler C."/>
        </authorList>
    </citation>
    <scope>NUCLEOTIDE SEQUENCE [LARGE SCALE GENOMIC DNA]</scope>
    <source>
        <strain evidence="2 3">Mal33</strain>
    </source>
</reference>
<evidence type="ECO:0000313" key="2">
    <source>
        <dbReference type="EMBL" id="QDV58511.1"/>
    </source>
</evidence>
<dbReference type="Pfam" id="PF01593">
    <property type="entry name" value="Amino_oxidase"/>
    <property type="match status" value="1"/>
</dbReference>
<keyword evidence="3" id="KW-1185">Reference proteome</keyword>
<dbReference type="NCBIfam" id="NF005560">
    <property type="entry name" value="PRK07233.1"/>
    <property type="match status" value="1"/>
</dbReference>
<organism evidence="2 3">
    <name type="scientific">Rosistilla oblonga</name>
    <dbReference type="NCBI Taxonomy" id="2527990"/>
    <lineage>
        <taxon>Bacteria</taxon>
        <taxon>Pseudomonadati</taxon>
        <taxon>Planctomycetota</taxon>
        <taxon>Planctomycetia</taxon>
        <taxon>Pirellulales</taxon>
        <taxon>Pirellulaceae</taxon>
        <taxon>Rosistilla</taxon>
    </lineage>
</organism>